<protein>
    <submittedName>
        <fullName evidence="3">Avh155</fullName>
    </submittedName>
</protein>
<dbReference type="EMBL" id="JN253960">
    <property type="protein sequence ID" value="AEK80773.1"/>
    <property type="molecule type" value="Genomic_DNA"/>
</dbReference>
<gene>
    <name evidence="3" type="primary">Avh</name>
</gene>
<dbReference type="RefSeq" id="XP_009520929.1">
    <property type="nucleotide sequence ID" value="XM_009522634.1"/>
</dbReference>
<keyword evidence="2" id="KW-0732">Signal</keyword>
<evidence type="ECO:0000313" key="5">
    <source>
        <dbReference type="EMBL" id="AEK80774.1"/>
    </source>
</evidence>
<dbReference type="OMA" id="WISFLIR"/>
<dbReference type="SMR" id="E0W556"/>
<dbReference type="KEGG" id="psoj:PHYSODRAFT_285101"/>
<evidence type="ECO:0000256" key="1">
    <source>
        <dbReference type="SAM" id="MobiDB-lite"/>
    </source>
</evidence>
<reference evidence="3" key="1">
    <citation type="journal article" date="2011" name="Plant Cell">
        <title>Transcriptional programming and functional interactions within the Phytophthora sojae RXLR effector repertoire.</title>
        <authorList>
            <person name="Wang Q."/>
            <person name="Han C."/>
            <person name="Ferreira A.O."/>
            <person name="Yu X."/>
            <person name="Ye W."/>
            <person name="Tripathy S."/>
            <person name="Kale S.D."/>
            <person name="Gu B."/>
            <person name="Sheng Y."/>
            <person name="Sui Y."/>
            <person name="Wang X."/>
            <person name="Zhang Z."/>
            <person name="Cheng B."/>
            <person name="Dong S."/>
            <person name="Shan W."/>
            <person name="Zheng X."/>
            <person name="Dou D."/>
            <person name="Tyler B.M."/>
            <person name="Wang Y."/>
        </authorList>
    </citation>
    <scope>NUCLEOTIDE SEQUENCE</scope>
    <source>
        <strain evidence="3">P7064</strain>
        <strain evidence="4">P7074</strain>
        <strain evidence="5">P7076</strain>
    </source>
</reference>
<dbReference type="HOGENOM" id="CLU_021192_4_1_1"/>
<feature type="signal peptide" evidence="2">
    <location>
        <begin position="1"/>
        <end position="26"/>
    </location>
</feature>
<sequence length="398" mass="44336">MPARFCGAGKLLVALAFLACVSGVSATNTAIVHTAPWYGLHGPDQAHDQTKLTTRPSGGHSRPVVDENDEERGIGIGDIPGAAQLIYKMTSDKQKAANRLFQHFNLGNKASNMFTNAKFLEWKKTVAMSFKTNPEAANAAMYLTMKSQLGDESLAKMLATEREVSATASTAKELQAVQFAHWISSDVRADGAFKLFKLDRGEDNIFARPEFRSWISFLIRRKDESPVDGLLTTAMMYGLHAHYSDEALAKMTFAAKEVPRSSNAATKVQNALFSEWTSKTEVDVFKLLKLDKAGDDIFQSPTFSTWVLYLRELERTDDDLAVKIIAVLRERFGEGDLAKMLYTAKQDAPFADKLVISNLQKAQFTRWREQGKNPARFLPDADPTTVAIVKSYRDFYHS</sequence>
<dbReference type="EMBL" id="JN253961">
    <property type="protein sequence ID" value="AEK80774.1"/>
    <property type="molecule type" value="Genomic_DNA"/>
</dbReference>
<feature type="region of interest" description="Disordered" evidence="1">
    <location>
        <begin position="43"/>
        <end position="71"/>
    </location>
</feature>
<dbReference type="AlphaFoldDB" id="E0W556"/>
<dbReference type="EMBL" id="JN253959">
    <property type="protein sequence ID" value="AEK80772.1"/>
    <property type="molecule type" value="Genomic_DNA"/>
</dbReference>
<feature type="chain" id="PRO_5007652830" evidence="2">
    <location>
        <begin position="27"/>
        <end position="398"/>
    </location>
</feature>
<accession>E0W556</accession>
<evidence type="ECO:0000313" key="3">
    <source>
        <dbReference type="EMBL" id="AEK80772.1"/>
    </source>
</evidence>
<evidence type="ECO:0000313" key="4">
    <source>
        <dbReference type="EMBL" id="AEK80773.1"/>
    </source>
</evidence>
<name>E0W556_PHYSO</name>
<evidence type="ECO:0000256" key="2">
    <source>
        <dbReference type="SAM" id="SignalP"/>
    </source>
</evidence>
<dbReference type="VEuPathDB" id="FungiDB:PHYSODRAFT_285101"/>
<proteinExistence type="predicted"/>
<organism evidence="3">
    <name type="scientific">Phytophthora sojae</name>
    <name type="common">Soybean stem and root rot agent</name>
    <name type="synonym">Phytophthora megasperma f. sp. glycines</name>
    <dbReference type="NCBI Taxonomy" id="67593"/>
    <lineage>
        <taxon>Eukaryota</taxon>
        <taxon>Sar</taxon>
        <taxon>Stramenopiles</taxon>
        <taxon>Oomycota</taxon>
        <taxon>Peronosporomycetes</taxon>
        <taxon>Peronosporales</taxon>
        <taxon>Peronosporaceae</taxon>
        <taxon>Phytophthora</taxon>
    </lineage>
</organism>